<organism evidence="1 2">
    <name type="scientific">Peribacillus deserti</name>
    <dbReference type="NCBI Taxonomy" id="673318"/>
    <lineage>
        <taxon>Bacteria</taxon>
        <taxon>Bacillati</taxon>
        <taxon>Bacillota</taxon>
        <taxon>Bacilli</taxon>
        <taxon>Bacillales</taxon>
        <taxon>Bacillaceae</taxon>
        <taxon>Peribacillus</taxon>
    </lineage>
</organism>
<dbReference type="EMBL" id="JAFBFI010000003">
    <property type="protein sequence ID" value="MBM7691747.1"/>
    <property type="molecule type" value="Genomic_DNA"/>
</dbReference>
<proteinExistence type="predicted"/>
<sequence>MVSVEVNYVIDSDGTHPLQLNRIALSYPWFITGGQSI</sequence>
<evidence type="ECO:0000313" key="2">
    <source>
        <dbReference type="Proteomes" id="UP000823486"/>
    </source>
</evidence>
<reference evidence="1 2" key="1">
    <citation type="submission" date="2021-01" db="EMBL/GenBank/DDBJ databases">
        <title>Genomic Encyclopedia of Type Strains, Phase IV (KMG-IV): sequencing the most valuable type-strain genomes for metagenomic binning, comparative biology and taxonomic classification.</title>
        <authorList>
            <person name="Goeker M."/>
        </authorList>
    </citation>
    <scope>NUCLEOTIDE SEQUENCE [LARGE SCALE GENOMIC DNA]</scope>
    <source>
        <strain evidence="1 2">DSM 105482</strain>
    </source>
</reference>
<name>A0ABS2QF19_9BACI</name>
<comment type="caution">
    <text evidence="1">The sequence shown here is derived from an EMBL/GenBank/DDBJ whole genome shotgun (WGS) entry which is preliminary data.</text>
</comment>
<accession>A0ABS2QF19</accession>
<evidence type="ECO:0000313" key="1">
    <source>
        <dbReference type="EMBL" id="MBM7691747.1"/>
    </source>
</evidence>
<dbReference type="Proteomes" id="UP000823486">
    <property type="component" value="Unassembled WGS sequence"/>
</dbReference>
<keyword evidence="2" id="KW-1185">Reference proteome</keyword>
<protein>
    <submittedName>
        <fullName evidence="1">Uncharacterized protein</fullName>
    </submittedName>
</protein>
<gene>
    <name evidence="1" type="ORF">JOC77_001154</name>
</gene>